<dbReference type="EMBL" id="AZEC01000017">
    <property type="protein sequence ID" value="KRL09642.1"/>
    <property type="molecule type" value="Genomic_DNA"/>
</dbReference>
<feature type="compositionally biased region" description="Low complexity" evidence="5">
    <location>
        <begin position="43"/>
        <end position="56"/>
    </location>
</feature>
<accession>A0A0R1MXL8</accession>
<evidence type="ECO:0000313" key="8">
    <source>
        <dbReference type="EMBL" id="KRL09642.1"/>
    </source>
</evidence>
<reference evidence="8 9" key="1">
    <citation type="journal article" date="2015" name="Genome Announc.">
        <title>Expanding the biotechnology potential of lactobacilli through comparative genomics of 213 strains and associated genera.</title>
        <authorList>
            <person name="Sun Z."/>
            <person name="Harris H.M."/>
            <person name="McCann A."/>
            <person name="Guo C."/>
            <person name="Argimon S."/>
            <person name="Zhang W."/>
            <person name="Yang X."/>
            <person name="Jeffery I.B."/>
            <person name="Cooney J.C."/>
            <person name="Kagawa T.F."/>
            <person name="Liu W."/>
            <person name="Song Y."/>
            <person name="Salvetti E."/>
            <person name="Wrobel A."/>
            <person name="Rasinkangas P."/>
            <person name="Parkhill J."/>
            <person name="Rea M.C."/>
            <person name="O'Sullivan O."/>
            <person name="Ritari J."/>
            <person name="Douillard F.P."/>
            <person name="Paul Ross R."/>
            <person name="Yang R."/>
            <person name="Briner A.E."/>
            <person name="Felis G.E."/>
            <person name="de Vos W.M."/>
            <person name="Barrangou R."/>
            <person name="Klaenhammer T.R."/>
            <person name="Caufield P.W."/>
            <person name="Cui Y."/>
            <person name="Zhang H."/>
            <person name="O'Toole P.W."/>
        </authorList>
    </citation>
    <scope>NUCLEOTIDE SEQUENCE [LARGE SCALE GENOMIC DNA]</scope>
    <source>
        <strain evidence="8 9">DSM 12744</strain>
    </source>
</reference>
<dbReference type="PROSITE" id="PS50847">
    <property type="entry name" value="GRAM_POS_ANCHORING"/>
    <property type="match status" value="1"/>
</dbReference>
<dbReference type="Pfam" id="PF00746">
    <property type="entry name" value="Gram_pos_anchor"/>
    <property type="match status" value="1"/>
</dbReference>
<evidence type="ECO:0000313" key="9">
    <source>
        <dbReference type="Proteomes" id="UP000051330"/>
    </source>
</evidence>
<sequence>MAAGAGLLLLTGTSNSQQKVDADTAATPVANTQNTTAGNPIQAAAKTTSPAAPTVTQKTAVTPSQTPTANDQPAPTSSATVTGPTVTDDSNLNDPLVYSLSGSFKKGDKIQLLIPAGTLKFLKMGSISSGTIPTGTTSTTVNGVAYDALTINMTSDSTVSTSVYYSVNASPYSTGASSKFLSDGKPSTDIPVLLQVNGKTASQMTTTFNKKPNQPAIPSNGWAIFDNQNIGAIVDPSTGTYKQQAVTKINWQTFADRFSYTKDYLKNWQGYDVFTAPTTVTITLPAGVKVISAEKTIADAPYTVSQSGNQYTFTFAAGTPLRDGAGSIFKSGFFKIVSEYDGDVGTGKSLTLTAAVSTAINGQTYQYAVNSKNAFSYQPFVGKLSMDSSASFARDSAGNGNSYLPSFTKDPLADTSSVFWGSVLDKSNYDYQGHPEAQLTINPTLKNSMNLTSVTNVSDPSYWKSIGFTDNVELIFTTASGKTDVQKVVSGKTNYVTTIGSQADPVLNVVVRSVDEVRPTGSVGTVTGMDVAHRLSFHAEFYSNQPQAVHYRFQTTQKNGDQVLSTPAGDWQTINYDSVPRILIQEKYYTGVGFMGWDNLSAGVTNAGDTISFRNNLQSLAISAGNPGQTSALVGGQNAAAYNTYLAANPDAFGVYVRIPKYTTFAGVAALRNAWDNQNLQAQTFVDKNGDTVLYINHLTFTGSGTTARGIPVIVNSGLAPNTLISFSAWDFGFRPDASIFRFNGTQLTRGASFQDDWNNGNVYYNSKDNPTFSIKTVATSDFVQSAGIQGSADNAFSHTGKINTAKPTAVVTHNLYNGTTNTVTIDSSLTLGDKNSQHMHLTGPIKIVDDATKNDITSTAKITYLDAAGVTTTYDKAASIQIERIAVGAKSAVTVTSNIKLDDDQLKDSIVGKSYSFPASATVYGADGTPIKTDEEIPLTATLVRQVNEQWQVVTKDPDGKFVSYNDGKSDQTTTGMVGDQYTAAPFKTGQTIGTDHYVTQIVDAAGNPIDPTTLQYTDTSKDAQGNPVGATYYVVVAPTSETTTKDVTYTVNFVGAGDATPQSVTKTVTWTHTIDNVHGTQTWTPNTTDVSMTAPTVAGYTPNQAVAFKDALTASTTEPTNQSQTITYAPSSFTSDVTIHSNKGDQVVKDVTGNTGDIVAVNVPDVTGYEPDKTTVDAMVNADGTITVLDGDKGGAGYVTYSPKEITGTVTLPTNQGNKTVPVTGKADSDVQVDTPPVQGYTPDQDHFTAHINADGTITTKDKITYTPNEVTNDVLIHTNLGDKVVPDIKGTVDTQVDVPVPSVEGYTADKQTVKAQVNPDGTIKVIDGEKDGQGYVTYTPKNITGSVTISTNHGPKTVTGVKGTVGDNVTVDTPAVPGYTPDKKEFTAHINADGTITTTDTIVYTANDVTANVTIPSNKGGQVVNGVTGKVGTIVDVTVPKLDGYTEDKQTVKAQVNADGTITVIDGGEGGQGYVTYTANQVTLPVTVPSNLGPKTIEVVGHSGETVQGKVPEVAGYDADKEYVTVHISDDGKTATTNDTITYTAKEVSTDVTIHSNMGDQIVKGVTGKTDETVKVPVPPKTGYTADKTTVDAKVNPDGTITVIDGEKAGGAGYVTYVPNDVTGSVTVPTNLGNKTVPGISGKVGDDVSVASPYIQGYTPDKDHFTAHINPDGTITTKDTLNYTANAVTNEVVIHSNLGDQIVKGITGKTGDIVKVPVPGITGYTPNKTTVDAIVNADGTITVIDGQQGGKGFVTYSPNTISGSVTIHTNLGDKTVSGITGSVNSDVQVPTPPVQGYTPDKDHFTAHINADGSITTTDTIKYTPNMVTGDVTIKTNLGDKTVHNVSGLVGSDIQVPTPVVLGYTADKPYFTAHVNADGTITTTDTIVYTKVKDPDQPGGNPDQPGGNPDESGGNPDQPGKPGKPETNPGSSDNNPDGSNTPSGKHPGTSGTTNGTTGAGTATNSANTKGKLPQTSESHANSRVLSAIGVSLMGLLAAFGLVQLKRKRDTEK</sequence>
<evidence type="ECO:0000256" key="2">
    <source>
        <dbReference type="ARBA" id="ARBA00022525"/>
    </source>
</evidence>
<feature type="region of interest" description="Disordered" evidence="5">
    <location>
        <begin position="1893"/>
        <end position="1982"/>
    </location>
</feature>
<evidence type="ECO:0000256" key="1">
    <source>
        <dbReference type="ARBA" id="ARBA00022512"/>
    </source>
</evidence>
<keyword evidence="2" id="KW-0964">Secreted</keyword>
<feature type="region of interest" description="Disordered" evidence="5">
    <location>
        <begin position="30"/>
        <end position="90"/>
    </location>
</feature>
<feature type="transmembrane region" description="Helical" evidence="6">
    <location>
        <begin position="1986"/>
        <end position="2006"/>
    </location>
</feature>
<protein>
    <recommendedName>
        <fullName evidence="7">Gram-positive cocci surface proteins LPxTG domain-containing protein</fullName>
    </recommendedName>
</protein>
<dbReference type="InterPro" id="IPR041495">
    <property type="entry name" value="Mub_B2"/>
</dbReference>
<keyword evidence="4" id="KW-0572">Peptidoglycan-anchor</keyword>
<feature type="compositionally biased region" description="Polar residues" evidence="5">
    <location>
        <begin position="57"/>
        <end position="90"/>
    </location>
</feature>
<feature type="compositionally biased region" description="Polar residues" evidence="5">
    <location>
        <begin position="1930"/>
        <end position="1945"/>
    </location>
</feature>
<dbReference type="Gene3D" id="2.60.40.4300">
    <property type="match status" value="1"/>
</dbReference>
<evidence type="ECO:0000259" key="7">
    <source>
        <dbReference type="PROSITE" id="PS50847"/>
    </source>
</evidence>
<dbReference type="InterPro" id="IPR019931">
    <property type="entry name" value="LPXTG_anchor"/>
</dbReference>
<evidence type="ECO:0000256" key="6">
    <source>
        <dbReference type="SAM" id="Phobius"/>
    </source>
</evidence>
<keyword evidence="6" id="KW-0472">Membrane</keyword>
<dbReference type="Proteomes" id="UP000051330">
    <property type="component" value="Unassembled WGS sequence"/>
</dbReference>
<gene>
    <name evidence="8" type="ORF">FD09_GL001088</name>
</gene>
<organism evidence="8 9">
    <name type="scientific">Schleiferilactobacillus perolens DSM 12744</name>
    <dbReference type="NCBI Taxonomy" id="1423792"/>
    <lineage>
        <taxon>Bacteria</taxon>
        <taxon>Bacillati</taxon>
        <taxon>Bacillota</taxon>
        <taxon>Bacilli</taxon>
        <taxon>Lactobacillales</taxon>
        <taxon>Lactobacillaceae</taxon>
        <taxon>Schleiferilactobacillus</taxon>
    </lineage>
</organism>
<feature type="compositionally biased region" description="Low complexity" evidence="5">
    <location>
        <begin position="1899"/>
        <end position="1912"/>
    </location>
</feature>
<keyword evidence="6" id="KW-1133">Transmembrane helix</keyword>
<comment type="caution">
    <text evidence="8">The sequence shown here is derived from an EMBL/GenBank/DDBJ whole genome shotgun (WGS) entry which is preliminary data.</text>
</comment>
<proteinExistence type="predicted"/>
<dbReference type="STRING" id="1423792.FD09_GL001088"/>
<keyword evidence="1" id="KW-0134">Cell wall</keyword>
<keyword evidence="3" id="KW-0732">Signal</keyword>
<dbReference type="PATRIC" id="fig|1423792.3.peg.1108"/>
<evidence type="ECO:0000256" key="3">
    <source>
        <dbReference type="ARBA" id="ARBA00022729"/>
    </source>
</evidence>
<evidence type="ECO:0000256" key="5">
    <source>
        <dbReference type="SAM" id="MobiDB-lite"/>
    </source>
</evidence>
<feature type="compositionally biased region" description="Low complexity" evidence="5">
    <location>
        <begin position="1950"/>
        <end position="1970"/>
    </location>
</feature>
<name>A0A0R1MXL8_9LACO</name>
<feature type="domain" description="Gram-positive cocci surface proteins LPxTG" evidence="7">
    <location>
        <begin position="1974"/>
        <end position="2014"/>
    </location>
</feature>
<keyword evidence="6" id="KW-0812">Transmembrane</keyword>
<feature type="compositionally biased region" description="Polar residues" evidence="5">
    <location>
        <begin position="30"/>
        <end position="39"/>
    </location>
</feature>
<dbReference type="Pfam" id="PF17966">
    <property type="entry name" value="Muc_B2"/>
    <property type="match status" value="1"/>
</dbReference>
<evidence type="ECO:0000256" key="4">
    <source>
        <dbReference type="ARBA" id="ARBA00023088"/>
    </source>
</evidence>
<keyword evidence="9" id="KW-1185">Reference proteome</keyword>